<evidence type="ECO:0000256" key="5">
    <source>
        <dbReference type="SAM" id="SignalP"/>
    </source>
</evidence>
<evidence type="ECO:0000313" key="7">
    <source>
        <dbReference type="EMBL" id="PLR28246.1"/>
    </source>
</evidence>
<dbReference type="Gene3D" id="3.30.1150.10">
    <property type="match status" value="1"/>
</dbReference>
<keyword evidence="5" id="KW-0732">Signal</keyword>
<dbReference type="InterPro" id="IPR006260">
    <property type="entry name" value="TonB/TolA_C"/>
</dbReference>
<gene>
    <name evidence="7" type="ORF">SGCZBJ_04385</name>
</gene>
<keyword evidence="8" id="KW-1185">Reference proteome</keyword>
<evidence type="ECO:0000259" key="6">
    <source>
        <dbReference type="Pfam" id="PF03544"/>
    </source>
</evidence>
<accession>A0A2N5DQB0</accession>
<dbReference type="Pfam" id="PF03544">
    <property type="entry name" value="TonB_C"/>
    <property type="match status" value="1"/>
</dbReference>
<evidence type="ECO:0000313" key="8">
    <source>
        <dbReference type="Proteomes" id="UP000234479"/>
    </source>
</evidence>
<dbReference type="GO" id="GO:0016020">
    <property type="term" value="C:membrane"/>
    <property type="evidence" value="ECO:0007669"/>
    <property type="project" value="UniProtKB-SubCell"/>
</dbReference>
<dbReference type="InterPro" id="IPR037682">
    <property type="entry name" value="TonB_C"/>
</dbReference>
<dbReference type="Proteomes" id="UP000234479">
    <property type="component" value="Unassembled WGS sequence"/>
</dbReference>
<comment type="caution">
    <text evidence="7">The sequence shown here is derived from an EMBL/GenBank/DDBJ whole genome shotgun (WGS) entry which is preliminary data.</text>
</comment>
<dbReference type="RefSeq" id="WP_101716799.1">
    <property type="nucleotide sequence ID" value="NZ_PJRS01000010.1"/>
</dbReference>
<dbReference type="SUPFAM" id="SSF74653">
    <property type="entry name" value="TolA/TonB C-terminal domain"/>
    <property type="match status" value="1"/>
</dbReference>
<dbReference type="EMBL" id="PJRS01000010">
    <property type="protein sequence ID" value="PLR28246.1"/>
    <property type="molecule type" value="Genomic_DNA"/>
</dbReference>
<feature type="chain" id="PRO_5014749474" description="TonB C-terminal domain-containing protein" evidence="5">
    <location>
        <begin position="25"/>
        <end position="126"/>
    </location>
</feature>
<feature type="signal peptide" evidence="5">
    <location>
        <begin position="1"/>
        <end position="24"/>
    </location>
</feature>
<comment type="subcellular location">
    <subcellularLocation>
        <location evidence="1">Membrane</location>
        <topology evidence="1">Single-pass membrane protein</topology>
    </subcellularLocation>
</comment>
<keyword evidence="3" id="KW-1133">Transmembrane helix</keyword>
<evidence type="ECO:0000256" key="4">
    <source>
        <dbReference type="ARBA" id="ARBA00023136"/>
    </source>
</evidence>
<proteinExistence type="predicted"/>
<evidence type="ECO:0000256" key="3">
    <source>
        <dbReference type="ARBA" id="ARBA00022989"/>
    </source>
</evidence>
<protein>
    <recommendedName>
        <fullName evidence="6">TonB C-terminal domain-containing protein</fullName>
    </recommendedName>
</protein>
<dbReference type="NCBIfam" id="TIGR01352">
    <property type="entry name" value="tonB_Cterm"/>
    <property type="match status" value="1"/>
</dbReference>
<evidence type="ECO:0000256" key="1">
    <source>
        <dbReference type="ARBA" id="ARBA00004167"/>
    </source>
</evidence>
<keyword evidence="4" id="KW-0472">Membrane</keyword>
<sequence length="126" mass="13549">MTWKTTLAYAAAIAALGAAHSAAAEETRDFVTRPVWARTPSVNDMHNHYPVRAGTKGGKAVLECQIDAAGAFSGCTVTSEAPTDVDLGAAALKLSRLFRMKPKDAEGKPVDGRWLTLPIEWKPGRW</sequence>
<evidence type="ECO:0000256" key="2">
    <source>
        <dbReference type="ARBA" id="ARBA00022692"/>
    </source>
</evidence>
<name>A0A2N5DQB0_9CAUL</name>
<feature type="domain" description="TonB C-terminal" evidence="6">
    <location>
        <begin position="46"/>
        <end position="122"/>
    </location>
</feature>
<dbReference type="AlphaFoldDB" id="A0A2N5DQB0"/>
<reference evidence="7 8" key="1">
    <citation type="submission" date="2017-12" db="EMBL/GenBank/DDBJ databases">
        <title>The genome sequence of Caulobacter sp. 410.</title>
        <authorList>
            <person name="Gao J."/>
            <person name="Mao X."/>
            <person name="Sun J."/>
        </authorList>
    </citation>
    <scope>NUCLEOTIDE SEQUENCE [LARGE SCALE GENOMIC DNA]</scope>
    <source>
        <strain evidence="7 8">410</strain>
    </source>
</reference>
<dbReference type="OrthoDB" id="7201913at2"/>
<keyword evidence="2" id="KW-0812">Transmembrane</keyword>
<organism evidence="7 8">
    <name type="scientific">Caulobacter zeae</name>
    <dbReference type="NCBI Taxonomy" id="2055137"/>
    <lineage>
        <taxon>Bacteria</taxon>
        <taxon>Pseudomonadati</taxon>
        <taxon>Pseudomonadota</taxon>
        <taxon>Alphaproteobacteria</taxon>
        <taxon>Caulobacterales</taxon>
        <taxon>Caulobacteraceae</taxon>
        <taxon>Caulobacter</taxon>
    </lineage>
</organism>
<dbReference type="GO" id="GO:0055085">
    <property type="term" value="P:transmembrane transport"/>
    <property type="evidence" value="ECO:0007669"/>
    <property type="project" value="InterPro"/>
</dbReference>